<comment type="similarity">
    <text evidence="2">Belongs to the ABC transporter superfamily. ABCA family.</text>
</comment>
<dbReference type="PANTHER" id="PTHR19229">
    <property type="entry name" value="ATP-BINDING CASSETTE TRANSPORTER SUBFAMILY A ABCA"/>
    <property type="match status" value="1"/>
</dbReference>
<dbReference type="EMBL" id="CAJNOC010003623">
    <property type="protein sequence ID" value="CAF0991135.1"/>
    <property type="molecule type" value="Genomic_DNA"/>
</dbReference>
<dbReference type="GO" id="GO:0016020">
    <property type="term" value="C:membrane"/>
    <property type="evidence" value="ECO:0007669"/>
    <property type="project" value="UniProtKB-SubCell"/>
</dbReference>
<dbReference type="FunFam" id="3.40.50.300:FF:000335">
    <property type="entry name" value="ATP binding cassette subfamily A member 5"/>
    <property type="match status" value="1"/>
</dbReference>
<dbReference type="GO" id="GO:0005319">
    <property type="term" value="F:lipid transporter activity"/>
    <property type="evidence" value="ECO:0007669"/>
    <property type="project" value="TreeGrafter"/>
</dbReference>
<dbReference type="InterPro" id="IPR003593">
    <property type="entry name" value="AAA+_ATPase"/>
</dbReference>
<feature type="non-terminal residue" evidence="11">
    <location>
        <position position="1"/>
    </location>
</feature>
<accession>A0A814FWU7</accession>
<comment type="caution">
    <text evidence="11">The sequence shown here is derived from an EMBL/GenBank/DDBJ whole genome shotgun (WGS) entry which is preliminary data.</text>
</comment>
<evidence type="ECO:0000256" key="4">
    <source>
        <dbReference type="ARBA" id="ARBA00022692"/>
    </source>
</evidence>
<evidence type="ECO:0000256" key="1">
    <source>
        <dbReference type="ARBA" id="ARBA00004141"/>
    </source>
</evidence>
<dbReference type="SMART" id="SM00382">
    <property type="entry name" value="AAA"/>
    <property type="match status" value="1"/>
</dbReference>
<dbReference type="Gene3D" id="3.40.50.300">
    <property type="entry name" value="P-loop containing nucleotide triphosphate hydrolases"/>
    <property type="match status" value="1"/>
</dbReference>
<evidence type="ECO:0000256" key="6">
    <source>
        <dbReference type="ARBA" id="ARBA00022840"/>
    </source>
</evidence>
<dbReference type="AlphaFoldDB" id="A0A814FWU7"/>
<sequence>DVPTTNLFINDYSTENNPFLFVNKTNTNLDTLIKPNLIVNNQLKLQPIKFLNDIQNTTFNNYAGIIYNLDYFTLYYNDSALFSVSYLLNTLSNLNSRLNNLPLINASLTSWPQIQTQDALLFNPSSFSSLMILGISLLFPLVSFAAEIVQDRELKCKNQLRLSGCNFLTYWATSFLAYLIQISFLPILLFSIIFIIPPLRLPEFMSGGAVFSLILTTIIYIPCNLLVVMCMSFMFKKKETAMSILTTLFTLLFVIPYLIINLTVIASVNTSNTLHLIFTIIDPVYAFVGTYSRIAQVYLYQKNQDFIFNREFTSVPFYLYFEFDIFSIPLSYIFGCINILFYAFLLYFIESFKNGVNIFQKQSKKVKSNFDIIQNEDNDVSEERTKILNNQIESYPLILEEIRKDFKTKQSFLQKLGNFNNKFQNLEQSLHNSQKTLAVRNLCLGFKKGEIFGLLGTNGAGKTTTINMITGEIEPDSGSIKIQNEQFNLKNVQLFCDNVSVCPQHNPFWDELTLKEHLFIYASLKKLSDDQIVTLSNDFMKMLKITEHADKQVKTLSGGTKRKLAYAITLFGSPTVILLDEPSTGLDPQSKRTFWNTILSTLISENKSTILTTHSMEEAEALCQRIGILVKGELKCLGSSQYLKEKFGTGYALETKFDPFRIDDYDEIITKIFQNKIECIESFSDRRAYTVPKESVKSLAFVFQQLEKAKLLGLIKEYSFSQSTLEQVFIKFAKQQETL</sequence>
<proteinExistence type="inferred from homology"/>
<dbReference type="OrthoDB" id="10063638at2759"/>
<dbReference type="SUPFAM" id="SSF52540">
    <property type="entry name" value="P-loop containing nucleoside triphosphate hydrolases"/>
    <property type="match status" value="1"/>
</dbReference>
<dbReference type="GO" id="GO:0005524">
    <property type="term" value="F:ATP binding"/>
    <property type="evidence" value="ECO:0007669"/>
    <property type="project" value="UniProtKB-KW"/>
</dbReference>
<evidence type="ECO:0000256" key="8">
    <source>
        <dbReference type="ARBA" id="ARBA00023136"/>
    </source>
</evidence>
<keyword evidence="6" id="KW-0067">ATP-binding</keyword>
<evidence type="ECO:0000259" key="10">
    <source>
        <dbReference type="PROSITE" id="PS50893"/>
    </source>
</evidence>
<evidence type="ECO:0000256" key="7">
    <source>
        <dbReference type="ARBA" id="ARBA00022989"/>
    </source>
</evidence>
<keyword evidence="4 9" id="KW-0812">Transmembrane</keyword>
<dbReference type="Pfam" id="PF12698">
    <property type="entry name" value="ABC2_membrane_3"/>
    <property type="match status" value="1"/>
</dbReference>
<evidence type="ECO:0000256" key="2">
    <source>
        <dbReference type="ARBA" id="ARBA00008869"/>
    </source>
</evidence>
<gene>
    <name evidence="11" type="ORF">OXX778_LOCUS15916</name>
</gene>
<protein>
    <recommendedName>
        <fullName evidence="10">ABC transporter domain-containing protein</fullName>
    </recommendedName>
</protein>
<organism evidence="11 12">
    <name type="scientific">Brachionus calyciflorus</name>
    <dbReference type="NCBI Taxonomy" id="104777"/>
    <lineage>
        <taxon>Eukaryota</taxon>
        <taxon>Metazoa</taxon>
        <taxon>Spiralia</taxon>
        <taxon>Gnathifera</taxon>
        <taxon>Rotifera</taxon>
        <taxon>Eurotatoria</taxon>
        <taxon>Monogononta</taxon>
        <taxon>Pseudotrocha</taxon>
        <taxon>Ploima</taxon>
        <taxon>Brachionidae</taxon>
        <taxon>Brachionus</taxon>
    </lineage>
</organism>
<feature type="transmembrane region" description="Helical" evidence="9">
    <location>
        <begin position="274"/>
        <end position="294"/>
    </location>
</feature>
<reference evidence="11" key="1">
    <citation type="submission" date="2021-02" db="EMBL/GenBank/DDBJ databases">
        <authorList>
            <person name="Nowell W R."/>
        </authorList>
    </citation>
    <scope>NUCLEOTIDE SEQUENCE</scope>
    <source>
        <strain evidence="11">Ploen Becks lab</strain>
    </source>
</reference>
<dbReference type="InterPro" id="IPR003439">
    <property type="entry name" value="ABC_transporter-like_ATP-bd"/>
</dbReference>
<dbReference type="PROSITE" id="PS50893">
    <property type="entry name" value="ABC_TRANSPORTER_2"/>
    <property type="match status" value="1"/>
</dbReference>
<keyword evidence="8 9" id="KW-0472">Membrane</keyword>
<evidence type="ECO:0000256" key="9">
    <source>
        <dbReference type="SAM" id="Phobius"/>
    </source>
</evidence>
<dbReference type="GO" id="GO:0016887">
    <property type="term" value="F:ATP hydrolysis activity"/>
    <property type="evidence" value="ECO:0007669"/>
    <property type="project" value="InterPro"/>
</dbReference>
<feature type="transmembrane region" description="Helical" evidence="9">
    <location>
        <begin position="208"/>
        <end position="235"/>
    </location>
</feature>
<keyword evidence="12" id="KW-1185">Reference proteome</keyword>
<feature type="transmembrane region" description="Helical" evidence="9">
    <location>
        <begin position="127"/>
        <end position="149"/>
    </location>
</feature>
<dbReference type="Pfam" id="PF00005">
    <property type="entry name" value="ABC_tran"/>
    <property type="match status" value="1"/>
</dbReference>
<name>A0A814FWU7_9BILA</name>
<dbReference type="Proteomes" id="UP000663879">
    <property type="component" value="Unassembled WGS sequence"/>
</dbReference>
<dbReference type="GO" id="GO:0140359">
    <property type="term" value="F:ABC-type transporter activity"/>
    <property type="evidence" value="ECO:0007669"/>
    <property type="project" value="InterPro"/>
</dbReference>
<comment type="subcellular location">
    <subcellularLocation>
        <location evidence="1">Membrane</location>
        <topology evidence="1">Multi-pass membrane protein</topology>
    </subcellularLocation>
</comment>
<feature type="domain" description="ABC transporter" evidence="10">
    <location>
        <begin position="421"/>
        <end position="656"/>
    </location>
</feature>
<keyword evidence="3" id="KW-0813">Transport</keyword>
<dbReference type="InterPro" id="IPR027417">
    <property type="entry name" value="P-loop_NTPase"/>
</dbReference>
<dbReference type="PANTHER" id="PTHR19229:SF209">
    <property type="entry name" value="ATP-BINDING CASSETTE SUB-FAMILY A MEMBER 5 ISOFORM X1"/>
    <property type="match status" value="1"/>
</dbReference>
<evidence type="ECO:0000256" key="5">
    <source>
        <dbReference type="ARBA" id="ARBA00022741"/>
    </source>
</evidence>
<feature type="transmembrane region" description="Helical" evidence="9">
    <location>
        <begin position="170"/>
        <end position="196"/>
    </location>
</feature>
<keyword evidence="5" id="KW-0547">Nucleotide-binding</keyword>
<dbReference type="InterPro" id="IPR026082">
    <property type="entry name" value="ABCA"/>
</dbReference>
<evidence type="ECO:0000256" key="3">
    <source>
        <dbReference type="ARBA" id="ARBA00022448"/>
    </source>
</evidence>
<evidence type="ECO:0000313" key="12">
    <source>
        <dbReference type="Proteomes" id="UP000663879"/>
    </source>
</evidence>
<dbReference type="InterPro" id="IPR013525">
    <property type="entry name" value="ABC2_TM"/>
</dbReference>
<feature type="transmembrane region" description="Helical" evidence="9">
    <location>
        <begin position="247"/>
        <end position="268"/>
    </location>
</feature>
<keyword evidence="7 9" id="KW-1133">Transmembrane helix</keyword>
<feature type="transmembrane region" description="Helical" evidence="9">
    <location>
        <begin position="330"/>
        <end position="349"/>
    </location>
</feature>
<evidence type="ECO:0000313" key="11">
    <source>
        <dbReference type="EMBL" id="CAF0991135.1"/>
    </source>
</evidence>
<dbReference type="CDD" id="cd03263">
    <property type="entry name" value="ABC_subfamily_A"/>
    <property type="match status" value="1"/>
</dbReference>